<evidence type="ECO:0000313" key="6">
    <source>
        <dbReference type="EMBL" id="MDF3834208.1"/>
    </source>
</evidence>
<keyword evidence="7" id="KW-1185">Reference proteome</keyword>
<keyword evidence="1" id="KW-0805">Transcription regulation</keyword>
<dbReference type="Pfam" id="PF00392">
    <property type="entry name" value="GntR"/>
    <property type="match status" value="1"/>
</dbReference>
<dbReference type="PROSITE" id="PS50949">
    <property type="entry name" value="HTH_GNTR"/>
    <property type="match status" value="1"/>
</dbReference>
<evidence type="ECO:0000256" key="2">
    <source>
        <dbReference type="ARBA" id="ARBA00023125"/>
    </source>
</evidence>
<dbReference type="Gene3D" id="1.10.10.10">
    <property type="entry name" value="Winged helix-like DNA-binding domain superfamily/Winged helix DNA-binding domain"/>
    <property type="match status" value="1"/>
</dbReference>
<evidence type="ECO:0000259" key="5">
    <source>
        <dbReference type="PROSITE" id="PS50949"/>
    </source>
</evidence>
<keyword evidence="2" id="KW-0238">DNA-binding</keyword>
<dbReference type="InterPro" id="IPR000524">
    <property type="entry name" value="Tscrpt_reg_HTH_GntR"/>
</dbReference>
<dbReference type="SMART" id="SM00895">
    <property type="entry name" value="FCD"/>
    <property type="match status" value="1"/>
</dbReference>
<dbReference type="InterPro" id="IPR008920">
    <property type="entry name" value="TF_FadR/GntR_C"/>
</dbReference>
<reference evidence="6 7" key="1">
    <citation type="submission" date="2023-03" db="EMBL/GenBank/DDBJ databases">
        <title>Draft assemblies of triclosan tolerant bacteria isolated from returned activated sludge.</title>
        <authorList>
            <person name="Van Hamelsveld S."/>
        </authorList>
    </citation>
    <scope>NUCLEOTIDE SEQUENCE [LARGE SCALE GENOMIC DNA]</scope>
    <source>
        <strain evidence="6 7">GW210010_S58</strain>
    </source>
</reference>
<dbReference type="Gene3D" id="1.20.120.530">
    <property type="entry name" value="GntR ligand-binding domain-like"/>
    <property type="match status" value="1"/>
</dbReference>
<sequence>MDPIKTEGADSLGVLASLRKLIMDGRYPPGTRLAEIAVAEALGVSRTPIRLAFRTLEQEGLLGKAGKRGVVVRAFSEADVLCALEVRGVLEGLAARRLAERGLDDAVRATLQACVDDGERVLGKGYLEIDDIGHWSQLNDIFHSTIVGSTGSDVIADAIMRNNHLPFASAGSIVIDKQALDKEYEKLRIAQFHHRLVLDALVRGESARVEMLMREHAHVGLRYGELLGLTATSSPGKEVAPVTAPDAATVRHGRGAQTKPRPQAKSKQT</sequence>
<dbReference type="SMART" id="SM00345">
    <property type="entry name" value="HTH_GNTR"/>
    <property type="match status" value="1"/>
</dbReference>
<dbReference type="PANTHER" id="PTHR43537:SF51">
    <property type="entry name" value="HTH-TYPE TRANSCRIPTIONAL REGULATOR LGOR-RELATED"/>
    <property type="match status" value="1"/>
</dbReference>
<gene>
    <name evidence="6" type="ORF">P3W85_14785</name>
</gene>
<feature type="domain" description="HTH gntR-type" evidence="5">
    <location>
        <begin position="8"/>
        <end position="75"/>
    </location>
</feature>
<dbReference type="InterPro" id="IPR036390">
    <property type="entry name" value="WH_DNA-bd_sf"/>
</dbReference>
<dbReference type="SUPFAM" id="SSF48008">
    <property type="entry name" value="GntR ligand-binding domain-like"/>
    <property type="match status" value="1"/>
</dbReference>
<dbReference type="InterPro" id="IPR036388">
    <property type="entry name" value="WH-like_DNA-bd_sf"/>
</dbReference>
<evidence type="ECO:0000256" key="3">
    <source>
        <dbReference type="ARBA" id="ARBA00023163"/>
    </source>
</evidence>
<dbReference type="SUPFAM" id="SSF46785">
    <property type="entry name" value="Winged helix' DNA-binding domain"/>
    <property type="match status" value="1"/>
</dbReference>
<accession>A0ABT6AP85</accession>
<proteinExistence type="predicted"/>
<dbReference type="RefSeq" id="WP_276265344.1">
    <property type="nucleotide sequence ID" value="NZ_JARJLM010000255.1"/>
</dbReference>
<organism evidence="6 7">
    <name type="scientific">Cupriavidus basilensis</name>
    <dbReference type="NCBI Taxonomy" id="68895"/>
    <lineage>
        <taxon>Bacteria</taxon>
        <taxon>Pseudomonadati</taxon>
        <taxon>Pseudomonadota</taxon>
        <taxon>Betaproteobacteria</taxon>
        <taxon>Burkholderiales</taxon>
        <taxon>Burkholderiaceae</taxon>
        <taxon>Cupriavidus</taxon>
    </lineage>
</organism>
<dbReference type="CDD" id="cd07377">
    <property type="entry name" value="WHTH_GntR"/>
    <property type="match status" value="1"/>
</dbReference>
<feature type="region of interest" description="Disordered" evidence="4">
    <location>
        <begin position="234"/>
        <end position="269"/>
    </location>
</feature>
<evidence type="ECO:0000256" key="1">
    <source>
        <dbReference type="ARBA" id="ARBA00023015"/>
    </source>
</evidence>
<evidence type="ECO:0000256" key="4">
    <source>
        <dbReference type="SAM" id="MobiDB-lite"/>
    </source>
</evidence>
<protein>
    <submittedName>
        <fullName evidence="6">GntR family transcriptional regulator</fullName>
    </submittedName>
</protein>
<keyword evidence="3" id="KW-0804">Transcription</keyword>
<dbReference type="EMBL" id="JARJLM010000255">
    <property type="protein sequence ID" value="MDF3834208.1"/>
    <property type="molecule type" value="Genomic_DNA"/>
</dbReference>
<name>A0ABT6AP85_9BURK</name>
<comment type="caution">
    <text evidence="6">The sequence shown here is derived from an EMBL/GenBank/DDBJ whole genome shotgun (WGS) entry which is preliminary data.</text>
</comment>
<feature type="compositionally biased region" description="Low complexity" evidence="4">
    <location>
        <begin position="239"/>
        <end position="250"/>
    </location>
</feature>
<dbReference type="Proteomes" id="UP001216674">
    <property type="component" value="Unassembled WGS sequence"/>
</dbReference>
<evidence type="ECO:0000313" key="7">
    <source>
        <dbReference type="Proteomes" id="UP001216674"/>
    </source>
</evidence>
<dbReference type="PANTHER" id="PTHR43537">
    <property type="entry name" value="TRANSCRIPTIONAL REGULATOR, GNTR FAMILY"/>
    <property type="match status" value="1"/>
</dbReference>
<dbReference type="InterPro" id="IPR011711">
    <property type="entry name" value="GntR_C"/>
</dbReference>
<dbReference type="Pfam" id="PF07729">
    <property type="entry name" value="FCD"/>
    <property type="match status" value="1"/>
</dbReference>